<name>A0A0G3EGI8_9BACT</name>
<dbReference type="AlphaFoldDB" id="A0A0G3EGI8"/>
<gene>
    <name evidence="5" type="primary">mshA_3</name>
    <name evidence="5" type="ORF">L21SP4_00631</name>
</gene>
<evidence type="ECO:0000259" key="3">
    <source>
        <dbReference type="Pfam" id="PF00534"/>
    </source>
</evidence>
<protein>
    <submittedName>
        <fullName evidence="5">D-inositol 3-phosphate glycosyltransferase</fullName>
        <ecNumber evidence="5">2.4.1.250</ecNumber>
    </submittedName>
</protein>
<feature type="domain" description="Glycosyl transferase family 1" evidence="3">
    <location>
        <begin position="198"/>
        <end position="365"/>
    </location>
</feature>
<organism evidence="5 6">
    <name type="scientific">Kiritimatiella glycovorans</name>
    <dbReference type="NCBI Taxonomy" id="1307763"/>
    <lineage>
        <taxon>Bacteria</taxon>
        <taxon>Pseudomonadati</taxon>
        <taxon>Kiritimatiellota</taxon>
        <taxon>Kiritimatiellia</taxon>
        <taxon>Kiritimatiellales</taxon>
        <taxon>Kiritimatiellaceae</taxon>
        <taxon>Kiritimatiella</taxon>
    </lineage>
</organism>
<dbReference type="InterPro" id="IPR001296">
    <property type="entry name" value="Glyco_trans_1"/>
</dbReference>
<keyword evidence="1 5" id="KW-0328">Glycosyltransferase</keyword>
<keyword evidence="6" id="KW-1185">Reference proteome</keyword>
<sequence length="397" mass="44310">MAQEQRPGILLIDTNDAMGGVVRVHFNLLRAIDRARFRVYAVCQKDSPIEAGFRSIAGASVFPIHTGTKPVDACGGWRGRLGDVLSLLRLVPAVLRIRRICRREEIGLIYVSDKKRAVYLASALRKLTGLPVVYHGHTHHADYAINRRLVREADAVVVNSAAVREDYREWLGPRTPPIEVVHNGLDAGEYSPGGSSLRDELGLPDDRLLVGIASRLAPDKGQETFIRAAAEVHRRHEHVHFVLVGDDSIFSDNRDYVPHLKKLCRESELDDCTTFLGYRNDMVNVYRGLDIVVNAAWNEAFGMVMIEPMACGKVPVGTSAGGIPEIIRDGENGFLYPPRDHARLAEIIEELVRPESAARLREIGETARSTVLDRFSIETQVRNMEAVFDRALERRTP</sequence>
<dbReference type="Gene3D" id="3.40.50.2000">
    <property type="entry name" value="Glycogen Phosphorylase B"/>
    <property type="match status" value="2"/>
</dbReference>
<proteinExistence type="predicted"/>
<dbReference type="CDD" id="cd03801">
    <property type="entry name" value="GT4_PimA-like"/>
    <property type="match status" value="1"/>
</dbReference>
<dbReference type="EMBL" id="CP010904">
    <property type="protein sequence ID" value="AKJ63900.1"/>
    <property type="molecule type" value="Genomic_DNA"/>
</dbReference>
<evidence type="ECO:0000256" key="2">
    <source>
        <dbReference type="ARBA" id="ARBA00022679"/>
    </source>
</evidence>
<dbReference type="SUPFAM" id="SSF53756">
    <property type="entry name" value="UDP-Glycosyltransferase/glycogen phosphorylase"/>
    <property type="match status" value="1"/>
</dbReference>
<evidence type="ECO:0000256" key="1">
    <source>
        <dbReference type="ARBA" id="ARBA00022676"/>
    </source>
</evidence>
<dbReference type="InterPro" id="IPR028098">
    <property type="entry name" value="Glyco_trans_4-like_N"/>
</dbReference>
<dbReference type="Pfam" id="PF00534">
    <property type="entry name" value="Glycos_transf_1"/>
    <property type="match status" value="1"/>
</dbReference>
<dbReference type="RefSeq" id="WP_052881286.1">
    <property type="nucleotide sequence ID" value="NZ_CP010904.1"/>
</dbReference>
<dbReference type="Pfam" id="PF13439">
    <property type="entry name" value="Glyco_transf_4"/>
    <property type="match status" value="1"/>
</dbReference>
<evidence type="ECO:0000259" key="4">
    <source>
        <dbReference type="Pfam" id="PF13439"/>
    </source>
</evidence>
<dbReference type="Proteomes" id="UP000035268">
    <property type="component" value="Chromosome"/>
</dbReference>
<dbReference type="OrthoDB" id="9768937at2"/>
<evidence type="ECO:0000313" key="6">
    <source>
        <dbReference type="Proteomes" id="UP000035268"/>
    </source>
</evidence>
<feature type="domain" description="Glycosyltransferase subfamily 4-like N-terminal" evidence="4">
    <location>
        <begin position="18"/>
        <end position="187"/>
    </location>
</feature>
<dbReference type="PANTHER" id="PTHR12526">
    <property type="entry name" value="GLYCOSYLTRANSFERASE"/>
    <property type="match status" value="1"/>
</dbReference>
<reference evidence="6" key="1">
    <citation type="submission" date="2015-02" db="EMBL/GenBank/DDBJ databases">
        <title>Description and complete genome sequence of the first cultured representative of the subdivision 5 of the Verrucomicrobia phylum.</title>
        <authorList>
            <person name="Spring S."/>
            <person name="Bunk B."/>
            <person name="Sproer C."/>
            <person name="Klenk H.-P."/>
        </authorList>
    </citation>
    <scope>NUCLEOTIDE SEQUENCE [LARGE SCALE GENOMIC DNA]</scope>
    <source>
        <strain evidence="6">L21-Fru-AB</strain>
    </source>
</reference>
<dbReference type="PANTHER" id="PTHR12526:SF510">
    <property type="entry name" value="D-INOSITOL 3-PHOSPHATE GLYCOSYLTRANSFERASE"/>
    <property type="match status" value="1"/>
</dbReference>
<dbReference type="STRING" id="1307763.L21SP4_00631"/>
<dbReference type="EC" id="2.4.1.250" evidence="5"/>
<dbReference type="KEGG" id="vbl:L21SP4_00631"/>
<keyword evidence="2 5" id="KW-0808">Transferase</keyword>
<evidence type="ECO:0000313" key="5">
    <source>
        <dbReference type="EMBL" id="AKJ63900.1"/>
    </source>
</evidence>
<reference evidence="5 6" key="2">
    <citation type="journal article" date="2016" name="ISME J.">
        <title>Characterization of the first cultured representative of Verrucomicrobia subdivision 5 indicates the proposal of a novel phylum.</title>
        <authorList>
            <person name="Spring S."/>
            <person name="Bunk B."/>
            <person name="Sproer C."/>
            <person name="Schumann P."/>
            <person name="Rohde M."/>
            <person name="Tindall B.J."/>
            <person name="Klenk H.P."/>
        </authorList>
    </citation>
    <scope>NUCLEOTIDE SEQUENCE [LARGE SCALE GENOMIC DNA]</scope>
    <source>
        <strain evidence="5 6">L21-Fru-AB</strain>
    </source>
</reference>
<dbReference type="GO" id="GO:0102710">
    <property type="term" value="F:D-inositol-3-phosphate glycosyltransferase activity"/>
    <property type="evidence" value="ECO:0007669"/>
    <property type="project" value="UniProtKB-EC"/>
</dbReference>
<accession>A0A0G3EGI8</accession>